<name>A0ABC9N4L3_BACUC</name>
<protein>
    <submittedName>
        <fullName evidence="2">Uncharacterized protein</fullName>
    </submittedName>
</protein>
<evidence type="ECO:0000256" key="1">
    <source>
        <dbReference type="SAM" id="Phobius"/>
    </source>
</evidence>
<keyword evidence="1" id="KW-0812">Transmembrane</keyword>
<proteinExistence type="predicted"/>
<keyword evidence="3" id="KW-1185">Reference proteome</keyword>
<gene>
    <name evidence="2" type="ORF">BACUNI_04231</name>
</gene>
<organism evidence="2 3">
    <name type="scientific">Bacteroides uniformis (strain ATCC 8492 / DSM 6597 / CCUG 4942 / CIP 103695 / JCM 5828 / KCTC 5204 / NCTC 13054 / VPI 0061)</name>
    <dbReference type="NCBI Taxonomy" id="411479"/>
    <lineage>
        <taxon>Bacteria</taxon>
        <taxon>Pseudomonadati</taxon>
        <taxon>Bacteroidota</taxon>
        <taxon>Bacteroidia</taxon>
        <taxon>Bacteroidales</taxon>
        <taxon>Bacteroidaceae</taxon>
        <taxon>Bacteroides</taxon>
    </lineage>
</organism>
<dbReference type="AlphaFoldDB" id="A0ABC9N4L3"/>
<sequence length="97" mass="10221">MQAVLKVVEKTGNTGKEASDTLAGDKTGRLCGSIAGALGGTFHLCKGILQLLDVIAGVLHGLFQFLASYLLLGISFFSVSDSIFEVFCGEVYSFVLD</sequence>
<keyword evidence="1" id="KW-1133">Transmembrane helix</keyword>
<evidence type="ECO:0000313" key="2">
    <source>
        <dbReference type="EMBL" id="EDO51683.1"/>
    </source>
</evidence>
<reference evidence="2" key="1">
    <citation type="submission" date="2007-06" db="EMBL/GenBank/DDBJ databases">
        <authorList>
            <person name="Fulton L."/>
            <person name="Clifton S."/>
            <person name="Fulton B."/>
            <person name="Xu J."/>
            <person name="Minx P."/>
            <person name="Pepin K.H."/>
            <person name="Johnson M."/>
            <person name="Thiruvilangam P."/>
            <person name="Bhonagiri V."/>
            <person name="Nash W.E."/>
            <person name="Mardis E.R."/>
            <person name="Wilson R.K."/>
        </authorList>
    </citation>
    <scope>NUCLEOTIDE SEQUENCE [LARGE SCALE GENOMIC DNA]</scope>
    <source>
        <strain evidence="2">ATCC 8492</strain>
    </source>
</reference>
<comment type="caution">
    <text evidence="2">The sequence shown here is derived from an EMBL/GenBank/DDBJ whole genome shotgun (WGS) entry which is preliminary data.</text>
</comment>
<accession>A0ABC9N4L3</accession>
<keyword evidence="1" id="KW-0472">Membrane</keyword>
<feature type="transmembrane region" description="Helical" evidence="1">
    <location>
        <begin position="51"/>
        <end position="77"/>
    </location>
</feature>
<dbReference type="EMBL" id="AAYH02000049">
    <property type="protein sequence ID" value="EDO51683.1"/>
    <property type="molecule type" value="Genomic_DNA"/>
</dbReference>
<reference evidence="2" key="2">
    <citation type="submission" date="2013-11" db="EMBL/GenBank/DDBJ databases">
        <title>Draft genome sequence of Bacteroides uniformis (ATCC 8492).</title>
        <authorList>
            <person name="Sudarsanam P."/>
            <person name="Ley R."/>
            <person name="Guruge J."/>
            <person name="Turnbaugh P.J."/>
            <person name="Mahowald M."/>
            <person name="Liep D."/>
            <person name="Gordon J."/>
        </authorList>
    </citation>
    <scope>NUCLEOTIDE SEQUENCE</scope>
    <source>
        <strain evidence="2">ATCC 8492</strain>
    </source>
</reference>
<evidence type="ECO:0000313" key="3">
    <source>
        <dbReference type="Proteomes" id="UP000004110"/>
    </source>
</evidence>
<dbReference type="Proteomes" id="UP000004110">
    <property type="component" value="Unassembled WGS sequence"/>
</dbReference>